<reference evidence="1" key="2">
    <citation type="journal article" date="2015" name="Fish Shellfish Immunol.">
        <title>Early steps in the European eel (Anguilla anguilla)-Vibrio vulnificus interaction in the gills: Role of the RtxA13 toxin.</title>
        <authorList>
            <person name="Callol A."/>
            <person name="Pajuelo D."/>
            <person name="Ebbesson L."/>
            <person name="Teles M."/>
            <person name="MacKenzie S."/>
            <person name="Amaro C."/>
        </authorList>
    </citation>
    <scope>NUCLEOTIDE SEQUENCE</scope>
</reference>
<accession>A0A0E9QGH5</accession>
<dbReference type="AlphaFoldDB" id="A0A0E9QGH5"/>
<reference evidence="1" key="1">
    <citation type="submission" date="2014-11" db="EMBL/GenBank/DDBJ databases">
        <authorList>
            <person name="Amaro Gonzalez C."/>
        </authorList>
    </citation>
    <scope>NUCLEOTIDE SEQUENCE</scope>
</reference>
<evidence type="ECO:0000313" key="1">
    <source>
        <dbReference type="EMBL" id="JAH15602.1"/>
    </source>
</evidence>
<proteinExistence type="predicted"/>
<protein>
    <submittedName>
        <fullName evidence="1">Uncharacterized protein</fullName>
    </submittedName>
</protein>
<dbReference type="EMBL" id="GBXM01092975">
    <property type="protein sequence ID" value="JAH15602.1"/>
    <property type="molecule type" value="Transcribed_RNA"/>
</dbReference>
<sequence length="20" mass="2538">MIQFFDTDKLLRERTLNQLR</sequence>
<organism evidence="1">
    <name type="scientific">Anguilla anguilla</name>
    <name type="common">European freshwater eel</name>
    <name type="synonym">Muraena anguilla</name>
    <dbReference type="NCBI Taxonomy" id="7936"/>
    <lineage>
        <taxon>Eukaryota</taxon>
        <taxon>Metazoa</taxon>
        <taxon>Chordata</taxon>
        <taxon>Craniata</taxon>
        <taxon>Vertebrata</taxon>
        <taxon>Euteleostomi</taxon>
        <taxon>Actinopterygii</taxon>
        <taxon>Neopterygii</taxon>
        <taxon>Teleostei</taxon>
        <taxon>Anguilliformes</taxon>
        <taxon>Anguillidae</taxon>
        <taxon>Anguilla</taxon>
    </lineage>
</organism>
<name>A0A0E9QGH5_ANGAN</name>